<dbReference type="GO" id="GO:0031021">
    <property type="term" value="C:interphase microtubule organizing center"/>
    <property type="evidence" value="ECO:0007669"/>
    <property type="project" value="TreeGrafter"/>
</dbReference>
<dbReference type="STRING" id="136037.A0A067RH97"/>
<dbReference type="PANTHER" id="PTHR28520">
    <property type="entry name" value="MITOTIC-SPINDLE ORGANIZING PROTEIN 1"/>
    <property type="match status" value="1"/>
</dbReference>
<evidence type="ECO:0000313" key="5">
    <source>
        <dbReference type="EMBL" id="KDR23216.1"/>
    </source>
</evidence>
<dbReference type="GO" id="GO:0005819">
    <property type="term" value="C:spindle"/>
    <property type="evidence" value="ECO:0007669"/>
    <property type="project" value="TreeGrafter"/>
</dbReference>
<dbReference type="OMA" id="STNERYV"/>
<sequence length="77" mass="8412">MPAEHRMADSGNNQVLREAFHTLLEISRLLNTGLDPETLAICIQLCENGVNPEALASAVKEIIREVAAINQDGDKQN</sequence>
<dbReference type="FunCoup" id="A0A067RH97">
    <property type="interactions" value="2"/>
</dbReference>
<dbReference type="Pfam" id="PF12554">
    <property type="entry name" value="MOZART1"/>
    <property type="match status" value="1"/>
</dbReference>
<dbReference type="GO" id="GO:0000931">
    <property type="term" value="C:gamma-tubulin ring complex"/>
    <property type="evidence" value="ECO:0007669"/>
    <property type="project" value="InterPro"/>
</dbReference>
<dbReference type="AlphaFoldDB" id="A0A067RH97"/>
<dbReference type="Proteomes" id="UP000027135">
    <property type="component" value="Unassembled WGS sequence"/>
</dbReference>
<protein>
    <recommendedName>
        <fullName evidence="7">Mitotic-spindle organizing protein 1</fullName>
    </recommendedName>
</protein>
<evidence type="ECO:0000256" key="1">
    <source>
        <dbReference type="ARBA" id="ARBA00004267"/>
    </source>
</evidence>
<organism evidence="5 6">
    <name type="scientific">Zootermopsis nevadensis</name>
    <name type="common">Dampwood termite</name>
    <dbReference type="NCBI Taxonomy" id="136037"/>
    <lineage>
        <taxon>Eukaryota</taxon>
        <taxon>Metazoa</taxon>
        <taxon>Ecdysozoa</taxon>
        <taxon>Arthropoda</taxon>
        <taxon>Hexapoda</taxon>
        <taxon>Insecta</taxon>
        <taxon>Pterygota</taxon>
        <taxon>Neoptera</taxon>
        <taxon>Polyneoptera</taxon>
        <taxon>Dictyoptera</taxon>
        <taxon>Blattodea</taxon>
        <taxon>Blattoidea</taxon>
        <taxon>Termitoidae</taxon>
        <taxon>Termopsidae</taxon>
        <taxon>Zootermopsis</taxon>
    </lineage>
</organism>
<evidence type="ECO:0000256" key="2">
    <source>
        <dbReference type="ARBA" id="ARBA00011015"/>
    </source>
</evidence>
<keyword evidence="4" id="KW-0206">Cytoskeleton</keyword>
<comment type="subcellular location">
    <subcellularLocation>
        <location evidence="1">Cytoplasm</location>
        <location evidence="1">Cytoskeleton</location>
        <location evidence="1">Microtubule organizing center</location>
    </subcellularLocation>
</comment>
<dbReference type="GO" id="GO:0005813">
    <property type="term" value="C:centrosome"/>
    <property type="evidence" value="ECO:0007669"/>
    <property type="project" value="TreeGrafter"/>
</dbReference>
<comment type="similarity">
    <text evidence="2">Belongs to the MOZART1 family.</text>
</comment>
<dbReference type="GO" id="GO:0033566">
    <property type="term" value="P:gamma-tubulin complex localization"/>
    <property type="evidence" value="ECO:0007669"/>
    <property type="project" value="InterPro"/>
</dbReference>
<dbReference type="InterPro" id="IPR022214">
    <property type="entry name" value="MZT1"/>
</dbReference>
<keyword evidence="3" id="KW-0963">Cytoplasm</keyword>
<dbReference type="PANTHER" id="PTHR28520:SF2">
    <property type="entry name" value="MITOTIC-SPINDLE ORGANIZING PROTEIN 1"/>
    <property type="match status" value="1"/>
</dbReference>
<gene>
    <name evidence="5" type="ORF">L798_07117</name>
</gene>
<reference evidence="5 6" key="1">
    <citation type="journal article" date="2014" name="Nat. Commun.">
        <title>Molecular traces of alternative social organization in a termite genome.</title>
        <authorList>
            <person name="Terrapon N."/>
            <person name="Li C."/>
            <person name="Robertson H.M."/>
            <person name="Ji L."/>
            <person name="Meng X."/>
            <person name="Booth W."/>
            <person name="Chen Z."/>
            <person name="Childers C.P."/>
            <person name="Glastad K.M."/>
            <person name="Gokhale K."/>
            <person name="Gowin J."/>
            <person name="Gronenberg W."/>
            <person name="Hermansen R.A."/>
            <person name="Hu H."/>
            <person name="Hunt B.G."/>
            <person name="Huylmans A.K."/>
            <person name="Khalil S.M."/>
            <person name="Mitchell R.D."/>
            <person name="Munoz-Torres M.C."/>
            <person name="Mustard J.A."/>
            <person name="Pan H."/>
            <person name="Reese J.T."/>
            <person name="Scharf M.E."/>
            <person name="Sun F."/>
            <person name="Vogel H."/>
            <person name="Xiao J."/>
            <person name="Yang W."/>
            <person name="Yang Z."/>
            <person name="Yang Z."/>
            <person name="Zhou J."/>
            <person name="Zhu J."/>
            <person name="Brent C.S."/>
            <person name="Elsik C.G."/>
            <person name="Goodisman M.A."/>
            <person name="Liberles D.A."/>
            <person name="Roe R.M."/>
            <person name="Vargo E.L."/>
            <person name="Vilcinskas A."/>
            <person name="Wang J."/>
            <person name="Bornberg-Bauer E."/>
            <person name="Korb J."/>
            <person name="Zhang G."/>
            <person name="Liebig J."/>
        </authorList>
    </citation>
    <scope>NUCLEOTIDE SEQUENCE [LARGE SCALE GENOMIC DNA]</scope>
    <source>
        <tissue evidence="5">Whole organism</tissue>
    </source>
</reference>
<dbReference type="InParanoid" id="A0A067RH97"/>
<accession>A0A067RH97</accession>
<keyword evidence="6" id="KW-1185">Reference proteome</keyword>
<name>A0A067RH97_ZOONE</name>
<dbReference type="EMBL" id="KK852470">
    <property type="protein sequence ID" value="KDR23216.1"/>
    <property type="molecule type" value="Genomic_DNA"/>
</dbReference>
<dbReference type="eggNOG" id="ENOG502S6UI">
    <property type="taxonomic scope" value="Eukaryota"/>
</dbReference>
<evidence type="ECO:0000256" key="3">
    <source>
        <dbReference type="ARBA" id="ARBA00022490"/>
    </source>
</evidence>
<proteinExistence type="inferred from homology"/>
<dbReference type="GO" id="GO:0090307">
    <property type="term" value="P:mitotic spindle assembly"/>
    <property type="evidence" value="ECO:0007669"/>
    <property type="project" value="TreeGrafter"/>
</dbReference>
<evidence type="ECO:0008006" key="7">
    <source>
        <dbReference type="Google" id="ProtNLM"/>
    </source>
</evidence>
<dbReference type="GO" id="GO:0051415">
    <property type="term" value="P:microtubule nucleation by interphase microtubule organizing center"/>
    <property type="evidence" value="ECO:0007669"/>
    <property type="project" value="TreeGrafter"/>
</dbReference>
<evidence type="ECO:0000256" key="4">
    <source>
        <dbReference type="ARBA" id="ARBA00023212"/>
    </source>
</evidence>
<evidence type="ECO:0000313" key="6">
    <source>
        <dbReference type="Proteomes" id="UP000027135"/>
    </source>
</evidence>